<comment type="caution">
    <text evidence="8">The sequence shown here is derived from an EMBL/GenBank/DDBJ whole genome shotgun (WGS) entry which is preliminary data.</text>
</comment>
<dbReference type="EMBL" id="QRKN01000001">
    <property type="protein sequence ID" value="RHI25637.1"/>
    <property type="molecule type" value="Genomic_DNA"/>
</dbReference>
<dbReference type="InterPro" id="IPR016195">
    <property type="entry name" value="Pol/histidinol_Pase-like"/>
</dbReference>
<evidence type="ECO:0000313" key="8">
    <source>
        <dbReference type="EMBL" id="RHI25637.1"/>
    </source>
</evidence>
<dbReference type="Proteomes" id="UP000285865">
    <property type="component" value="Unassembled WGS sequence"/>
</dbReference>
<sequence length="1066" mass="123156">MDSNPYSGLEVDSITPFQAYIDKAKSEGMKAIAFTEHGAVLHNVAKRQACEKAGLKYINAEEFYVTEKIDMDNLQRDNYHCCLYAKNYDGVLELNKLSSDSFNRNDGHFYYNPRITLEELENTSDNILVLTACVAGMLCKGTKEVQERFLKFLIKNKHRCWLEIQPHNFDVQIYYNQYLYRIAQKYGMKLIATSDVHAIDKDHMMGRAVMQKSKNVNFHDEDACDLSWKSYDDMVTAFELQNALPKSIYLDAIEETNRFADNIESYELDYSNKYPRLYPDAEKEFKARIVQGVKERRISKLPNYKTEYIPRIQEELETYKHNDAIDFMLLDSDYKNWLLKNNMHYGCSRGSVSGSEIAYLIKCTDVDSVKYKLNFSRFMNPERMSLADVDTDIYAEDRYKVREYLFNKEGLYCCNIITFNTIQLKAAIKDVGRAYGMTPDQTQELSNMVETDDKGRDYMPEEIREQYPEMFKYIDMVIGTITSLGRHAAGIVCSPTDIRYDFGTLSITSDPRPVSQIDMHEIDSLNYVKLDLLGLNAVGLIDGACKLAGIDYLTPDKVNFSDENVINSIAKDTTLIFQFESGFASDSLKRTLSKETLENIKAQNDNISYLDVMAMVSGAIRPAGESYREQLFNGIYKDNGNEALNEFLKPTLGYLVYQEQIIDFLHDFCGFTMGQADIVRRHFAKKTGTEADIPIIENGGYMVDIHGNKDDRYIPGFIAIAQEKYGMTEAEAKETIKSFLIVIEDASNYLFSRNHSVPYSMIGLFIGWLRYYHKIELLTSALNVYVDNNEKMSNIKEYIKSQGIEIKGIKFGKSKAQYFMDKDENAIYQGISSIKYCNDQIADELYELSKNHYDNFVDLLSDIISKTSVDDRQLHILTTLNFFSEFGKNKYLLSIIDMYNLLGKCKTLKKDKIASLNIREEDVRKCAEKETPKQYSNVDKDKLVKLMISGLENKPLSIKEQIVYEQEYLGNIMYKNPKAPKDMYYVLECKFYKDKTKPYLMLYNMRDGEYLKTKITSGKSFIESPFIVGNVINVKEFGERNKMKKVGGDWIKTDEKERIVKKWDVY</sequence>
<evidence type="ECO:0000259" key="5">
    <source>
        <dbReference type="Pfam" id="PF02811"/>
    </source>
</evidence>
<dbReference type="Pfam" id="PF02811">
    <property type="entry name" value="PHP"/>
    <property type="match status" value="1"/>
</dbReference>
<dbReference type="Pfam" id="PF07733">
    <property type="entry name" value="DNA_pol3_alpha"/>
    <property type="match status" value="1"/>
</dbReference>
<dbReference type="Pfam" id="PF17657">
    <property type="entry name" value="DNA_pol3_finger"/>
    <property type="match status" value="1"/>
</dbReference>
<dbReference type="InterPro" id="IPR041931">
    <property type="entry name" value="DNA_pol3_alpha_thumb_dom"/>
</dbReference>
<dbReference type="Gene3D" id="1.10.150.870">
    <property type="match status" value="1"/>
</dbReference>
<accession>A0A414ZQY2</accession>
<dbReference type="InterPro" id="IPR004805">
    <property type="entry name" value="DnaE2/DnaE/PolC"/>
</dbReference>
<dbReference type="InterPro" id="IPR011708">
    <property type="entry name" value="DNA_pol3_alpha_NTPase_dom"/>
</dbReference>
<feature type="domain" description="Bacterial DNA polymerase III alpha subunit NTPase" evidence="6">
    <location>
        <begin position="289"/>
        <end position="534"/>
    </location>
</feature>
<proteinExistence type="predicted"/>
<dbReference type="PANTHER" id="PTHR32294">
    <property type="entry name" value="DNA POLYMERASE III SUBUNIT ALPHA"/>
    <property type="match status" value="1"/>
</dbReference>
<keyword evidence="2" id="KW-0548">Nucleotidyltransferase</keyword>
<keyword evidence="1" id="KW-0808">Transferase</keyword>
<dbReference type="Gene3D" id="3.20.20.140">
    <property type="entry name" value="Metal-dependent hydrolases"/>
    <property type="match status" value="1"/>
</dbReference>
<dbReference type="SUPFAM" id="SSF89550">
    <property type="entry name" value="PHP domain-like"/>
    <property type="match status" value="1"/>
</dbReference>
<dbReference type="InterPro" id="IPR040982">
    <property type="entry name" value="DNA_pol3_finger"/>
</dbReference>
<name>A0A414ZQY2_9FIRM</name>
<evidence type="ECO:0000256" key="4">
    <source>
        <dbReference type="ARBA" id="ARBA00022932"/>
    </source>
</evidence>
<evidence type="ECO:0000259" key="6">
    <source>
        <dbReference type="Pfam" id="PF07733"/>
    </source>
</evidence>
<dbReference type="GO" id="GO:0006260">
    <property type="term" value="P:DNA replication"/>
    <property type="evidence" value="ECO:0007669"/>
    <property type="project" value="UniProtKB-KW"/>
</dbReference>
<dbReference type="GO" id="GO:0003887">
    <property type="term" value="F:DNA-directed DNA polymerase activity"/>
    <property type="evidence" value="ECO:0007669"/>
    <property type="project" value="UniProtKB-KW"/>
</dbReference>
<evidence type="ECO:0000256" key="3">
    <source>
        <dbReference type="ARBA" id="ARBA00022705"/>
    </source>
</evidence>
<keyword evidence="4" id="KW-0239">DNA-directed DNA polymerase</keyword>
<evidence type="ECO:0000259" key="7">
    <source>
        <dbReference type="Pfam" id="PF17657"/>
    </source>
</evidence>
<feature type="domain" description="PHP" evidence="5">
    <location>
        <begin position="11"/>
        <end position="166"/>
    </location>
</feature>
<evidence type="ECO:0000256" key="2">
    <source>
        <dbReference type="ARBA" id="ARBA00022695"/>
    </source>
</evidence>
<dbReference type="GO" id="GO:0008408">
    <property type="term" value="F:3'-5' exonuclease activity"/>
    <property type="evidence" value="ECO:0007669"/>
    <property type="project" value="InterPro"/>
</dbReference>
<keyword evidence="3" id="KW-0235">DNA replication</keyword>
<feature type="domain" description="DNA polymerase III alpha subunit finger" evidence="7">
    <location>
        <begin position="553"/>
        <end position="689"/>
    </location>
</feature>
<dbReference type="InterPro" id="IPR004013">
    <property type="entry name" value="PHP_dom"/>
</dbReference>
<dbReference type="AlphaFoldDB" id="A0A414ZQY2"/>
<gene>
    <name evidence="8" type="ORF">DW172_02845</name>
</gene>
<reference evidence="8 9" key="1">
    <citation type="submission" date="2018-08" db="EMBL/GenBank/DDBJ databases">
        <title>A genome reference for cultivated species of the human gut microbiota.</title>
        <authorList>
            <person name="Zou Y."/>
            <person name="Xue W."/>
            <person name="Luo G."/>
        </authorList>
    </citation>
    <scope>NUCLEOTIDE SEQUENCE [LARGE SCALE GENOMIC DNA]</scope>
    <source>
        <strain evidence="8 9">AM16-11</strain>
    </source>
</reference>
<dbReference type="Gene3D" id="1.10.10.1600">
    <property type="entry name" value="Bacterial DNA polymerase III alpha subunit, thumb domain"/>
    <property type="match status" value="1"/>
</dbReference>
<evidence type="ECO:0000313" key="9">
    <source>
        <dbReference type="Proteomes" id="UP000285865"/>
    </source>
</evidence>
<organism evidence="8 9">
    <name type="scientific">Agathobacter rectalis</name>
    <dbReference type="NCBI Taxonomy" id="39491"/>
    <lineage>
        <taxon>Bacteria</taxon>
        <taxon>Bacillati</taxon>
        <taxon>Bacillota</taxon>
        <taxon>Clostridia</taxon>
        <taxon>Lachnospirales</taxon>
        <taxon>Lachnospiraceae</taxon>
        <taxon>Agathobacter</taxon>
    </lineage>
</organism>
<evidence type="ECO:0000256" key="1">
    <source>
        <dbReference type="ARBA" id="ARBA00022679"/>
    </source>
</evidence>
<protein>
    <submittedName>
        <fullName evidence="8">PHP domain-containing protein</fullName>
    </submittedName>
</protein>